<dbReference type="AlphaFoldDB" id="A0AAW6U1A7"/>
<evidence type="ECO:0000256" key="5">
    <source>
        <dbReference type="ARBA" id="ARBA00022481"/>
    </source>
</evidence>
<dbReference type="PANTHER" id="PTHR39583">
    <property type="entry name" value="TYPE II SECRETION SYSTEM PROTEIN J-RELATED"/>
    <property type="match status" value="1"/>
</dbReference>
<evidence type="ECO:0000256" key="6">
    <source>
        <dbReference type="ARBA" id="ARBA00022519"/>
    </source>
</evidence>
<evidence type="ECO:0000313" key="13">
    <source>
        <dbReference type="Proteomes" id="UP001431776"/>
    </source>
</evidence>
<evidence type="ECO:0000256" key="3">
    <source>
        <dbReference type="ARBA" id="ARBA00021539"/>
    </source>
</evidence>
<reference evidence="12" key="1">
    <citation type="submission" date="2023-05" db="EMBL/GenBank/DDBJ databases">
        <title>Anaerotaeda fermentans gen. nov., sp. nov., a novel anaerobic planctomycete of the new family within the order Sedimentisphaerales isolated from Taman Peninsula, Russia.</title>
        <authorList>
            <person name="Khomyakova M.A."/>
            <person name="Merkel A.Y."/>
            <person name="Slobodkin A.I."/>
        </authorList>
    </citation>
    <scope>NUCLEOTIDE SEQUENCE</scope>
    <source>
        <strain evidence="12">M17dextr</strain>
    </source>
</reference>
<keyword evidence="6" id="KW-0997">Cell inner membrane</keyword>
<dbReference type="Pfam" id="PF11612">
    <property type="entry name" value="T2SSJ"/>
    <property type="match status" value="1"/>
</dbReference>
<dbReference type="Proteomes" id="UP001431776">
    <property type="component" value="Unassembled WGS sequence"/>
</dbReference>
<evidence type="ECO:0000256" key="4">
    <source>
        <dbReference type="ARBA" id="ARBA00022475"/>
    </source>
</evidence>
<dbReference type="PROSITE" id="PS51257">
    <property type="entry name" value="PROKAR_LIPOPROTEIN"/>
    <property type="match status" value="1"/>
</dbReference>
<dbReference type="InterPro" id="IPR045584">
    <property type="entry name" value="Pilin-like"/>
</dbReference>
<dbReference type="GO" id="GO:0015627">
    <property type="term" value="C:type II protein secretion system complex"/>
    <property type="evidence" value="ECO:0007669"/>
    <property type="project" value="InterPro"/>
</dbReference>
<dbReference type="InterPro" id="IPR012902">
    <property type="entry name" value="N_methyl_site"/>
</dbReference>
<dbReference type="PANTHER" id="PTHR39583:SF2">
    <property type="entry name" value="TYPE II SECRETION SYSTEM PROTEIN J"/>
    <property type="match status" value="1"/>
</dbReference>
<keyword evidence="7 11" id="KW-0812">Transmembrane</keyword>
<dbReference type="GO" id="GO:0015628">
    <property type="term" value="P:protein secretion by the type II secretion system"/>
    <property type="evidence" value="ECO:0007669"/>
    <property type="project" value="InterPro"/>
</dbReference>
<dbReference type="EMBL" id="JASCXX010000023">
    <property type="protein sequence ID" value="MDI6450685.1"/>
    <property type="molecule type" value="Genomic_DNA"/>
</dbReference>
<protein>
    <recommendedName>
        <fullName evidence="3">Type II secretion system protein J</fullName>
    </recommendedName>
</protein>
<feature type="region of interest" description="Disordered" evidence="10">
    <location>
        <begin position="225"/>
        <end position="254"/>
    </location>
</feature>
<feature type="transmembrane region" description="Helical" evidence="11">
    <location>
        <begin position="12"/>
        <end position="34"/>
    </location>
</feature>
<sequence length="254" mass="27147">MTRGQTDIRGFTLLELLVAMTLMVVTASCLYTALYTGFKSRQSALAAIEPTSQALNAIELLKQDIYGVLPPTGVLAGPFVGSNSRSSKGAAADTIEFHTTQVYGSTGRPTGGIGKVVLALEDDDRSRNPVGYRLVRRVTTNLLSPRSVDPDEQVLCRNVMSLNLRYFDGDRWLDEWDSTADANSLPKAVEIDIELANNIRISNGSMEKRRLVQSFAVPCGLSAQPAEEATESTAASATGATGGMTTQPGGQTGR</sequence>
<keyword evidence="9 11" id="KW-0472">Membrane</keyword>
<name>A0AAW6U1A7_9BACT</name>
<evidence type="ECO:0000256" key="2">
    <source>
        <dbReference type="ARBA" id="ARBA00011084"/>
    </source>
</evidence>
<evidence type="ECO:0000256" key="1">
    <source>
        <dbReference type="ARBA" id="ARBA00004377"/>
    </source>
</evidence>
<comment type="similarity">
    <text evidence="2">Belongs to the GSP J family.</text>
</comment>
<accession>A0AAW6U1A7</accession>
<gene>
    <name evidence="12" type="ORF">QJ522_16625</name>
</gene>
<dbReference type="NCBIfam" id="TIGR02532">
    <property type="entry name" value="IV_pilin_GFxxxE"/>
    <property type="match status" value="1"/>
</dbReference>
<keyword evidence="8 11" id="KW-1133">Transmembrane helix</keyword>
<comment type="subcellular location">
    <subcellularLocation>
        <location evidence="1">Cell inner membrane</location>
        <topology evidence="1">Single-pass membrane protein</topology>
    </subcellularLocation>
</comment>
<dbReference type="InterPro" id="IPR051621">
    <property type="entry name" value="T2SS_protein_J"/>
</dbReference>
<dbReference type="RefSeq" id="WP_349246096.1">
    <property type="nucleotide sequence ID" value="NZ_JASCXX010000023.1"/>
</dbReference>
<keyword evidence="5" id="KW-0488">Methylation</keyword>
<evidence type="ECO:0000256" key="8">
    <source>
        <dbReference type="ARBA" id="ARBA00022989"/>
    </source>
</evidence>
<evidence type="ECO:0000256" key="9">
    <source>
        <dbReference type="ARBA" id="ARBA00023136"/>
    </source>
</evidence>
<dbReference type="InterPro" id="IPR010055">
    <property type="entry name" value="T2SS_protein-GspJ"/>
</dbReference>
<dbReference type="GO" id="GO:0005886">
    <property type="term" value="C:plasma membrane"/>
    <property type="evidence" value="ECO:0007669"/>
    <property type="project" value="UniProtKB-SubCell"/>
</dbReference>
<organism evidence="12 13">
    <name type="scientific">Anaerobaca lacustris</name>
    <dbReference type="NCBI Taxonomy" id="3044600"/>
    <lineage>
        <taxon>Bacteria</taxon>
        <taxon>Pseudomonadati</taxon>
        <taxon>Planctomycetota</taxon>
        <taxon>Phycisphaerae</taxon>
        <taxon>Sedimentisphaerales</taxon>
        <taxon>Anaerobacaceae</taxon>
        <taxon>Anaerobaca</taxon>
    </lineage>
</organism>
<dbReference type="SUPFAM" id="SSF54523">
    <property type="entry name" value="Pili subunits"/>
    <property type="match status" value="1"/>
</dbReference>
<comment type="caution">
    <text evidence="12">The sequence shown here is derived from an EMBL/GenBank/DDBJ whole genome shotgun (WGS) entry which is preliminary data.</text>
</comment>
<evidence type="ECO:0000313" key="12">
    <source>
        <dbReference type="EMBL" id="MDI6450685.1"/>
    </source>
</evidence>
<proteinExistence type="inferred from homology"/>
<dbReference type="Gene3D" id="2.10.70.20">
    <property type="entry name" value="gspk-gspi-gspj complex like domains"/>
    <property type="match status" value="1"/>
</dbReference>
<evidence type="ECO:0000256" key="11">
    <source>
        <dbReference type="SAM" id="Phobius"/>
    </source>
</evidence>
<evidence type="ECO:0000256" key="7">
    <source>
        <dbReference type="ARBA" id="ARBA00022692"/>
    </source>
</evidence>
<dbReference type="Pfam" id="PF07963">
    <property type="entry name" value="N_methyl"/>
    <property type="match status" value="1"/>
</dbReference>
<keyword evidence="13" id="KW-1185">Reference proteome</keyword>
<evidence type="ECO:0000256" key="10">
    <source>
        <dbReference type="SAM" id="MobiDB-lite"/>
    </source>
</evidence>
<keyword evidence="4" id="KW-1003">Cell membrane</keyword>